<dbReference type="Proteomes" id="UP001519460">
    <property type="component" value="Unassembled WGS sequence"/>
</dbReference>
<feature type="region of interest" description="Disordered" evidence="1">
    <location>
        <begin position="1"/>
        <end position="20"/>
    </location>
</feature>
<reference evidence="3" key="1">
    <citation type="submission" date="2020-09" db="EMBL/GenBank/DDBJ databases">
        <authorList>
            <person name="Won Y."/>
        </authorList>
    </citation>
    <scope>NUCLEOTIDE SEQUENCE</scope>
    <source>
        <strain evidence="3">Wonlab-2016</strain>
        <tissue evidence="3">Foot muscle</tissue>
    </source>
</reference>
<gene>
    <name evidence="3" type="ORF">BaRGS_00020709</name>
    <name evidence="2" type="ORF">BaRGS_00035426</name>
</gene>
<evidence type="ECO:0000256" key="1">
    <source>
        <dbReference type="SAM" id="MobiDB-lite"/>
    </source>
</evidence>
<dbReference type="EMBL" id="JACVVK020000473">
    <property type="protein sequence ID" value="KAK7473378.1"/>
    <property type="molecule type" value="Genomic_DNA"/>
</dbReference>
<dbReference type="AlphaFoldDB" id="A0ABD0KM59"/>
<accession>A0ABD0KM59</accession>
<evidence type="ECO:0000313" key="2">
    <source>
        <dbReference type="EMBL" id="KAK7473378.1"/>
    </source>
</evidence>
<proteinExistence type="predicted"/>
<organism evidence="3 4">
    <name type="scientific">Batillaria attramentaria</name>
    <dbReference type="NCBI Taxonomy" id="370345"/>
    <lineage>
        <taxon>Eukaryota</taxon>
        <taxon>Metazoa</taxon>
        <taxon>Spiralia</taxon>
        <taxon>Lophotrochozoa</taxon>
        <taxon>Mollusca</taxon>
        <taxon>Gastropoda</taxon>
        <taxon>Caenogastropoda</taxon>
        <taxon>Sorbeoconcha</taxon>
        <taxon>Cerithioidea</taxon>
        <taxon>Batillariidae</taxon>
        <taxon>Batillaria</taxon>
    </lineage>
</organism>
<reference evidence="3 4" key="2">
    <citation type="journal article" date="2023" name="Sci. Data">
        <title>Genome assembly of the Korean intertidal mud-creeper Batillaria attramentaria.</title>
        <authorList>
            <person name="Patra A.K."/>
            <person name="Ho P.T."/>
            <person name="Jun S."/>
            <person name="Lee S.J."/>
            <person name="Kim Y."/>
            <person name="Won Y.J."/>
        </authorList>
    </citation>
    <scope>NUCLEOTIDE SEQUENCE [LARGE SCALE GENOMIC DNA]</scope>
    <source>
        <strain evidence="3">Wonlab-2016</strain>
    </source>
</reference>
<comment type="caution">
    <text evidence="3">The sequence shown here is derived from an EMBL/GenBank/DDBJ whole genome shotgun (WGS) entry which is preliminary data.</text>
</comment>
<reference evidence="3" key="3">
    <citation type="submission" date="2023-01" db="EMBL/GenBank/DDBJ databases">
        <authorList>
            <person name="Patra A."/>
        </authorList>
    </citation>
    <scope>NUCLEOTIDE SEQUENCE</scope>
    <source>
        <strain evidence="3">Wonlab-2016</strain>
        <tissue evidence="3">Foot muscle</tissue>
    </source>
</reference>
<name>A0ABD0KM59_9CAEN</name>
<dbReference type="EMBL" id="JACVVK020000155">
    <property type="protein sequence ID" value="KAK7488118.1"/>
    <property type="molecule type" value="Genomic_DNA"/>
</dbReference>
<sequence length="135" mass="14901">MRSKWPSGQTTSEHTPPTAAGQSFAIASGETRAIGSEVPLDGLWNRRMTETPKPRVQIIPWETASVRNKLWCVGYGPYGHQLHVSRYTPTYTQAFLKAVVPYRTGFEKGGLVTALTKAKIKTTLKSAISWDVGTH</sequence>
<feature type="compositionally biased region" description="Polar residues" evidence="1">
    <location>
        <begin position="1"/>
        <end position="15"/>
    </location>
</feature>
<evidence type="ECO:0000313" key="4">
    <source>
        <dbReference type="Proteomes" id="UP001519460"/>
    </source>
</evidence>
<evidence type="ECO:0000313" key="3">
    <source>
        <dbReference type="EMBL" id="KAK7488118.1"/>
    </source>
</evidence>
<keyword evidence="4" id="KW-1185">Reference proteome</keyword>
<protein>
    <submittedName>
        <fullName evidence="3">Uncharacterized protein</fullName>
    </submittedName>
</protein>